<keyword evidence="3" id="KW-1185">Reference proteome</keyword>
<dbReference type="AlphaFoldDB" id="A0A383VN61"/>
<gene>
    <name evidence="2" type="ORF">BQ4739_LOCUS6301</name>
</gene>
<comment type="subcellular location">
    <subcellularLocation>
        <location evidence="1">Cytoplasm</location>
        <location evidence="1">Cytoskeleton</location>
        <location evidence="1">Cilium axoneme</location>
    </subcellularLocation>
</comment>
<proteinExistence type="predicted"/>
<organism evidence="2 3">
    <name type="scientific">Tetradesmus obliquus</name>
    <name type="common">Green alga</name>
    <name type="synonym">Acutodesmus obliquus</name>
    <dbReference type="NCBI Taxonomy" id="3088"/>
    <lineage>
        <taxon>Eukaryota</taxon>
        <taxon>Viridiplantae</taxon>
        <taxon>Chlorophyta</taxon>
        <taxon>core chlorophytes</taxon>
        <taxon>Chlorophyceae</taxon>
        <taxon>CS clade</taxon>
        <taxon>Sphaeropleales</taxon>
        <taxon>Scenedesmaceae</taxon>
        <taxon>Tetradesmus</taxon>
    </lineage>
</organism>
<evidence type="ECO:0000256" key="1">
    <source>
        <dbReference type="ARBA" id="ARBA00004430"/>
    </source>
</evidence>
<sequence length="520" mass="55591">MAQHASLPPLLRAAEQLGDAWWAQHILPLLLDQESAAAVTLCCKQLRRLCQSGQQALWLDASALLDAAAVARLPAHFPACKELTVAPCSSDDLAFHLPDALDALTGWDDQLSTLTVDVLDARTADPRAMVMALQGMQRLLAAVQLAQAAASAPAAAAVACEGGVLQRQQDQVVDYGALSSLSSLTALGLPLAAERQGLSSISMCTQLQRLSLEFKGAAGAAQQVTLQPDELSAMGQLTQLTALKLVGTACQDRAGWGFLSRLRQLKELHVTPCLPYAAVAALAHLKCLGKLTCGWEQLPEGQPWPTARCAAVRALCVTDGVPPLHAFPRLTSLVQCMPWDPSVLSGAALCCKQLKMLQMNCESAGTVMYESGSLLVSAPAASRTAAVGRLAALQHLRKVVLSVNDDAEAAAVSSLWQVERLVVVVPLRSSCSMQGLAVLAAMRQLQALTFDLPNCNSRSLQDADLQLLLRAVRHVRRVRIRVQEEHVEGVRIVVRRVERVLTEQGLQLPAKVFVAAIAQD</sequence>
<name>A0A383VN61_TETOB</name>
<dbReference type="Proteomes" id="UP000256970">
    <property type="component" value="Unassembled WGS sequence"/>
</dbReference>
<protein>
    <recommendedName>
        <fullName evidence="4">F-box domain-containing protein</fullName>
    </recommendedName>
</protein>
<evidence type="ECO:0008006" key="4">
    <source>
        <dbReference type="Google" id="ProtNLM"/>
    </source>
</evidence>
<reference evidence="2 3" key="1">
    <citation type="submission" date="2016-10" db="EMBL/GenBank/DDBJ databases">
        <authorList>
            <person name="Cai Z."/>
        </authorList>
    </citation>
    <scope>NUCLEOTIDE SEQUENCE [LARGE SCALE GENOMIC DNA]</scope>
</reference>
<evidence type="ECO:0000313" key="2">
    <source>
        <dbReference type="EMBL" id="SZX65836.1"/>
    </source>
</evidence>
<dbReference type="GO" id="GO:0005930">
    <property type="term" value="C:axoneme"/>
    <property type="evidence" value="ECO:0007669"/>
    <property type="project" value="UniProtKB-SubCell"/>
</dbReference>
<dbReference type="Gene3D" id="3.80.10.10">
    <property type="entry name" value="Ribonuclease Inhibitor"/>
    <property type="match status" value="1"/>
</dbReference>
<dbReference type="SUPFAM" id="SSF52058">
    <property type="entry name" value="L domain-like"/>
    <property type="match status" value="1"/>
</dbReference>
<dbReference type="InterPro" id="IPR032675">
    <property type="entry name" value="LRR_dom_sf"/>
</dbReference>
<dbReference type="EMBL" id="FNXT01000665">
    <property type="protein sequence ID" value="SZX65836.1"/>
    <property type="molecule type" value="Genomic_DNA"/>
</dbReference>
<evidence type="ECO:0000313" key="3">
    <source>
        <dbReference type="Proteomes" id="UP000256970"/>
    </source>
</evidence>
<accession>A0A383VN61</accession>